<gene>
    <name evidence="11" type="primary">gatB</name>
    <name evidence="13" type="ORF">SAMN06296036_101443</name>
</gene>
<comment type="catalytic activity">
    <reaction evidence="9 11">
        <text>L-aspartyl-tRNA(Asn) + L-glutamine + ATP + H2O = L-asparaginyl-tRNA(Asn) + L-glutamate + ADP + phosphate + 2 H(+)</text>
        <dbReference type="Rhea" id="RHEA:14513"/>
        <dbReference type="Rhea" id="RHEA-COMP:9674"/>
        <dbReference type="Rhea" id="RHEA-COMP:9677"/>
        <dbReference type="ChEBI" id="CHEBI:15377"/>
        <dbReference type="ChEBI" id="CHEBI:15378"/>
        <dbReference type="ChEBI" id="CHEBI:29985"/>
        <dbReference type="ChEBI" id="CHEBI:30616"/>
        <dbReference type="ChEBI" id="CHEBI:43474"/>
        <dbReference type="ChEBI" id="CHEBI:58359"/>
        <dbReference type="ChEBI" id="CHEBI:78515"/>
        <dbReference type="ChEBI" id="CHEBI:78516"/>
        <dbReference type="ChEBI" id="CHEBI:456216"/>
    </reaction>
</comment>
<keyword evidence="4 11" id="KW-0436">Ligase</keyword>
<evidence type="ECO:0000256" key="9">
    <source>
        <dbReference type="ARBA" id="ARBA00047380"/>
    </source>
</evidence>
<evidence type="ECO:0000313" key="14">
    <source>
        <dbReference type="Proteomes" id="UP000192907"/>
    </source>
</evidence>
<dbReference type="InterPro" id="IPR003789">
    <property type="entry name" value="Asn/Gln_tRNA_amidoTrase-B-like"/>
</dbReference>
<keyword evidence="14" id="KW-1185">Reference proteome</keyword>
<comment type="catalytic activity">
    <reaction evidence="10 11">
        <text>L-glutamyl-tRNA(Gln) + L-glutamine + ATP + H2O = L-glutaminyl-tRNA(Gln) + L-glutamate + ADP + phosphate + H(+)</text>
        <dbReference type="Rhea" id="RHEA:17521"/>
        <dbReference type="Rhea" id="RHEA-COMP:9681"/>
        <dbReference type="Rhea" id="RHEA-COMP:9684"/>
        <dbReference type="ChEBI" id="CHEBI:15377"/>
        <dbReference type="ChEBI" id="CHEBI:15378"/>
        <dbReference type="ChEBI" id="CHEBI:29985"/>
        <dbReference type="ChEBI" id="CHEBI:30616"/>
        <dbReference type="ChEBI" id="CHEBI:43474"/>
        <dbReference type="ChEBI" id="CHEBI:58359"/>
        <dbReference type="ChEBI" id="CHEBI:78520"/>
        <dbReference type="ChEBI" id="CHEBI:78521"/>
        <dbReference type="ChEBI" id="CHEBI:456216"/>
    </reaction>
</comment>
<dbReference type="EC" id="6.3.5.-" evidence="11"/>
<dbReference type="NCBIfam" id="NF004012">
    <property type="entry name" value="PRK05477.1-2"/>
    <property type="match status" value="1"/>
</dbReference>
<dbReference type="InterPro" id="IPR017958">
    <property type="entry name" value="Gln-tRNA_amidoTrfase_suB_CS"/>
</dbReference>
<evidence type="ECO:0000256" key="5">
    <source>
        <dbReference type="ARBA" id="ARBA00022741"/>
    </source>
</evidence>
<dbReference type="FunFam" id="1.10.10.410:FF:000001">
    <property type="entry name" value="Aspartyl/glutamyl-tRNA(Asn/Gln) amidotransferase subunit B"/>
    <property type="match status" value="1"/>
</dbReference>
<comment type="subunit">
    <text evidence="2 11">Heterotrimer of A, B and C subunits.</text>
</comment>
<evidence type="ECO:0000256" key="1">
    <source>
        <dbReference type="ARBA" id="ARBA00005306"/>
    </source>
</evidence>
<keyword evidence="5 11" id="KW-0547">Nucleotide-binding</keyword>
<dbReference type="InterPro" id="IPR006075">
    <property type="entry name" value="Asn/Gln-tRNA_Trfase_suB/E_cat"/>
</dbReference>
<dbReference type="HAMAP" id="MF_00121">
    <property type="entry name" value="GatB"/>
    <property type="match status" value="1"/>
</dbReference>
<dbReference type="InterPro" id="IPR017959">
    <property type="entry name" value="Asn/Gln-tRNA_amidoTrfase_suB/E"/>
</dbReference>
<evidence type="ECO:0000256" key="11">
    <source>
        <dbReference type="HAMAP-Rule" id="MF_00121"/>
    </source>
</evidence>
<dbReference type="Gene3D" id="1.10.10.410">
    <property type="match status" value="1"/>
</dbReference>
<dbReference type="EMBL" id="FWZT01000001">
    <property type="protein sequence ID" value="SME91280.1"/>
    <property type="molecule type" value="Genomic_DNA"/>
</dbReference>
<dbReference type="GO" id="GO:0050567">
    <property type="term" value="F:glutaminyl-tRNA synthase (glutamine-hydrolyzing) activity"/>
    <property type="evidence" value="ECO:0007669"/>
    <property type="project" value="UniProtKB-UniRule"/>
</dbReference>
<organism evidence="13 14">
    <name type="scientific">Pseudobacteriovorax antillogorgiicola</name>
    <dbReference type="NCBI Taxonomy" id="1513793"/>
    <lineage>
        <taxon>Bacteria</taxon>
        <taxon>Pseudomonadati</taxon>
        <taxon>Bdellovibrionota</taxon>
        <taxon>Oligoflexia</taxon>
        <taxon>Oligoflexales</taxon>
        <taxon>Pseudobacteriovoracaceae</taxon>
        <taxon>Pseudobacteriovorax</taxon>
    </lineage>
</organism>
<protein>
    <recommendedName>
        <fullName evidence="3 11">Aspartyl/glutamyl-tRNA(Asn/Gln) amidotransferase subunit B</fullName>
        <shortName evidence="11">Asp/Glu-ADT subunit B</shortName>
        <ecNumber evidence="11">6.3.5.-</ecNumber>
    </recommendedName>
</protein>
<dbReference type="AlphaFoldDB" id="A0A1Y6B5B3"/>
<proteinExistence type="inferred from homology"/>
<dbReference type="GO" id="GO:0006412">
    <property type="term" value="P:translation"/>
    <property type="evidence" value="ECO:0007669"/>
    <property type="project" value="UniProtKB-UniRule"/>
</dbReference>
<evidence type="ECO:0000256" key="7">
    <source>
        <dbReference type="ARBA" id="ARBA00022917"/>
    </source>
</evidence>
<accession>A0A1Y6B5B3</accession>
<evidence type="ECO:0000256" key="10">
    <source>
        <dbReference type="ARBA" id="ARBA00047913"/>
    </source>
</evidence>
<dbReference type="InterPro" id="IPR018027">
    <property type="entry name" value="Asn/Gln_amidotransferase"/>
</dbReference>
<dbReference type="PROSITE" id="PS01234">
    <property type="entry name" value="GATB"/>
    <property type="match status" value="1"/>
</dbReference>
<dbReference type="Proteomes" id="UP000192907">
    <property type="component" value="Unassembled WGS sequence"/>
</dbReference>
<evidence type="ECO:0000256" key="2">
    <source>
        <dbReference type="ARBA" id="ARBA00011123"/>
    </source>
</evidence>
<name>A0A1Y6B5B3_9BACT</name>
<reference evidence="14" key="1">
    <citation type="submission" date="2017-04" db="EMBL/GenBank/DDBJ databases">
        <authorList>
            <person name="Varghese N."/>
            <person name="Submissions S."/>
        </authorList>
    </citation>
    <scope>NUCLEOTIDE SEQUENCE [LARGE SCALE GENOMIC DNA]</scope>
    <source>
        <strain evidence="14">RKEM611</strain>
    </source>
</reference>
<dbReference type="Pfam" id="PF02934">
    <property type="entry name" value="GatB_N"/>
    <property type="match status" value="1"/>
</dbReference>
<dbReference type="NCBIfam" id="NF004014">
    <property type="entry name" value="PRK05477.1-4"/>
    <property type="match status" value="1"/>
</dbReference>
<dbReference type="Gene3D" id="1.10.150.380">
    <property type="entry name" value="GatB domain, N-terminal subdomain"/>
    <property type="match status" value="1"/>
</dbReference>
<evidence type="ECO:0000313" key="13">
    <source>
        <dbReference type="EMBL" id="SME91280.1"/>
    </source>
</evidence>
<dbReference type="STRING" id="1513793.SAMN06296036_101443"/>
<evidence type="ECO:0000256" key="6">
    <source>
        <dbReference type="ARBA" id="ARBA00022840"/>
    </source>
</evidence>
<dbReference type="SUPFAM" id="SSF89095">
    <property type="entry name" value="GatB/YqeY motif"/>
    <property type="match status" value="1"/>
</dbReference>
<dbReference type="InterPro" id="IPR014746">
    <property type="entry name" value="Gln_synth/guanido_kin_cat_dom"/>
</dbReference>
<comment type="similarity">
    <text evidence="1 11">Belongs to the GatB/GatE family. GatB subfamily.</text>
</comment>
<keyword evidence="13" id="KW-0808">Transferase</keyword>
<dbReference type="GO" id="GO:0070681">
    <property type="term" value="P:glutaminyl-tRNAGln biosynthesis via transamidation"/>
    <property type="evidence" value="ECO:0007669"/>
    <property type="project" value="TreeGrafter"/>
</dbReference>
<keyword evidence="7 11" id="KW-0648">Protein biosynthesis</keyword>
<comment type="function">
    <text evidence="8 11">Allows the formation of correctly charged Asn-tRNA(Asn) or Gln-tRNA(Gln) through the transamidation of misacylated Asp-tRNA(Asn) or Glu-tRNA(Gln) in organisms which lack either or both of asparaginyl-tRNA or glutaminyl-tRNA synthetases. The reaction takes place in the presence of glutamine and ATP through an activated phospho-Asp-tRNA(Asn) or phospho-Glu-tRNA(Gln).</text>
</comment>
<evidence type="ECO:0000259" key="12">
    <source>
        <dbReference type="SMART" id="SM00845"/>
    </source>
</evidence>
<dbReference type="InterPro" id="IPR004413">
    <property type="entry name" value="GatB"/>
</dbReference>
<dbReference type="RefSeq" id="WP_200820646.1">
    <property type="nucleotide sequence ID" value="NZ_FWZT01000001.1"/>
</dbReference>
<evidence type="ECO:0000256" key="3">
    <source>
        <dbReference type="ARBA" id="ARBA00016923"/>
    </source>
</evidence>
<keyword evidence="6 11" id="KW-0067">ATP-binding</keyword>
<evidence type="ECO:0000256" key="8">
    <source>
        <dbReference type="ARBA" id="ARBA00024799"/>
    </source>
</evidence>
<dbReference type="GO" id="GO:0005524">
    <property type="term" value="F:ATP binding"/>
    <property type="evidence" value="ECO:0007669"/>
    <property type="project" value="UniProtKB-KW"/>
</dbReference>
<dbReference type="InterPro" id="IPR023168">
    <property type="entry name" value="GatB_Yqey_C_2"/>
</dbReference>
<evidence type="ECO:0000256" key="4">
    <source>
        <dbReference type="ARBA" id="ARBA00022598"/>
    </source>
</evidence>
<sequence>MNSQEPEGLGFLDHPLMQRFEPVIGLEVHCQLATKSKLFCNCSTEFGAGANHNTCPVCLGLPGTLPVLNRQAVDYAVAMGLAIEGSIQETSVFARKQYFYPDLPKGYQISQYDLPYCLGGAIRLDSGYEIQLTRIHIEEDAGKNVHGDNASYVDLNRAGIPLIEIVSEPVIRTPQEAVEYLKKLRTMARYLEISDGNMEEGSFRCDANVSVRARGQSQLGTRTEIKNLNSFKSIERAITYEIFRQIDVIDAGDRVIQQTLLFDTALGKTQALRSKEDSHDYRYFPDPDLGCLMLSKERIDKIRDNLPELPEAKAQRFQDQFSLSSYDATQLTTEKGLATYFEEVVSQAGNGVAPKLAANWTLTEVLRVLSENDLEIEASPISPTQLAELLNLISDGTISGKIAKRVFELMLSRTENPKKIVEQEGLVQISDESKIQSVIKEILDKNGAQVEEYLSGKDKVLGFFVGQVMKAFQGKCNPSLVNKILKDQLNDRRK</sequence>
<dbReference type="GO" id="GO:0016740">
    <property type="term" value="F:transferase activity"/>
    <property type="evidence" value="ECO:0007669"/>
    <property type="project" value="UniProtKB-KW"/>
</dbReference>
<dbReference type="GO" id="GO:0050566">
    <property type="term" value="F:asparaginyl-tRNA synthase (glutamine-hydrolyzing) activity"/>
    <property type="evidence" value="ECO:0007669"/>
    <property type="project" value="RHEA"/>
</dbReference>
<dbReference type="PANTHER" id="PTHR11659:SF0">
    <property type="entry name" value="GLUTAMYL-TRNA(GLN) AMIDOTRANSFERASE SUBUNIT B, MITOCHONDRIAL"/>
    <property type="match status" value="1"/>
</dbReference>
<feature type="domain" description="Asn/Gln amidotransferase" evidence="12">
    <location>
        <begin position="339"/>
        <end position="489"/>
    </location>
</feature>
<dbReference type="PANTHER" id="PTHR11659">
    <property type="entry name" value="GLUTAMYL-TRNA GLN AMIDOTRANSFERASE SUBUNIT B MITOCHONDRIAL AND PROKARYOTIC PET112-RELATED"/>
    <property type="match status" value="1"/>
</dbReference>
<dbReference type="Pfam" id="PF02637">
    <property type="entry name" value="GatB_Yqey"/>
    <property type="match status" value="1"/>
</dbReference>
<dbReference type="NCBIfam" id="TIGR00133">
    <property type="entry name" value="gatB"/>
    <property type="match status" value="1"/>
</dbReference>
<dbReference type="SUPFAM" id="SSF55931">
    <property type="entry name" value="Glutamine synthetase/guanido kinase"/>
    <property type="match status" value="1"/>
</dbReference>
<dbReference type="SMART" id="SM00845">
    <property type="entry name" value="GatB_Yqey"/>
    <property type="match status" value="1"/>
</dbReference>
<dbReference type="InterPro" id="IPR042114">
    <property type="entry name" value="GatB_C_1"/>
</dbReference>